<accession>A0ABV8E757</accession>
<dbReference type="Pfam" id="PF04268">
    <property type="entry name" value="SoxG"/>
    <property type="match status" value="1"/>
</dbReference>
<dbReference type="InterPro" id="IPR007375">
    <property type="entry name" value="SoxG"/>
</dbReference>
<gene>
    <name evidence="2" type="ORF">ACFOVS_09080</name>
</gene>
<dbReference type="SUPFAM" id="SSF103025">
    <property type="entry name" value="Folate-binding domain"/>
    <property type="match status" value="1"/>
</dbReference>
<dbReference type="RefSeq" id="WP_247262819.1">
    <property type="nucleotide sequence ID" value="NZ_JALJQZ010000078.1"/>
</dbReference>
<comment type="caution">
    <text evidence="2">The sequence shown here is derived from an EMBL/GenBank/DDBJ whole genome shotgun (WGS) entry which is preliminary data.</text>
</comment>
<organism evidence="2 3">
    <name type="scientific">Rhizobium lemnae</name>
    <dbReference type="NCBI Taxonomy" id="1214924"/>
    <lineage>
        <taxon>Bacteria</taxon>
        <taxon>Pseudomonadati</taxon>
        <taxon>Pseudomonadota</taxon>
        <taxon>Alphaproteobacteria</taxon>
        <taxon>Hyphomicrobiales</taxon>
        <taxon>Rhizobiaceae</taxon>
        <taxon>Rhizobium/Agrobacterium group</taxon>
        <taxon>Rhizobium</taxon>
    </lineage>
</organism>
<evidence type="ECO:0000313" key="3">
    <source>
        <dbReference type="Proteomes" id="UP001595697"/>
    </source>
</evidence>
<dbReference type="Proteomes" id="UP001595697">
    <property type="component" value="Unassembled WGS sequence"/>
</dbReference>
<dbReference type="InterPro" id="IPR027266">
    <property type="entry name" value="TrmE/GcvT-like"/>
</dbReference>
<proteinExistence type="predicted"/>
<sequence length="194" mass="21656">MSEQTASMDLRKSTSIERRAPVEKRDRTLDDGTRMTLRTGGALVQLLSRPGSVDEAWLRQSIDVSSPVDLRHFSPGQWLLVSNNPLDQTAIAHELRDTVDLVDQSHGRVRLELAGPNVQAMLGYATGLDLHSGLKASTMTLFGHIGVHLTSIGPDVYELIVLRSFVESLVEEIERMCRMPQRLPQKEVGDFKRL</sequence>
<feature type="compositionally biased region" description="Basic and acidic residues" evidence="1">
    <location>
        <begin position="9"/>
        <end position="27"/>
    </location>
</feature>
<evidence type="ECO:0000256" key="1">
    <source>
        <dbReference type="SAM" id="MobiDB-lite"/>
    </source>
</evidence>
<name>A0ABV8E757_9HYPH</name>
<feature type="region of interest" description="Disordered" evidence="1">
    <location>
        <begin position="1"/>
        <end position="27"/>
    </location>
</feature>
<evidence type="ECO:0000313" key="2">
    <source>
        <dbReference type="EMBL" id="MFC3968276.1"/>
    </source>
</evidence>
<reference evidence="3" key="1">
    <citation type="journal article" date="2019" name="Int. J. Syst. Evol. Microbiol.">
        <title>The Global Catalogue of Microorganisms (GCM) 10K type strain sequencing project: providing services to taxonomists for standard genome sequencing and annotation.</title>
        <authorList>
            <consortium name="The Broad Institute Genomics Platform"/>
            <consortium name="The Broad Institute Genome Sequencing Center for Infectious Disease"/>
            <person name="Wu L."/>
            <person name="Ma J."/>
        </authorList>
    </citation>
    <scope>NUCLEOTIDE SEQUENCE [LARGE SCALE GENOMIC DNA]</scope>
    <source>
        <strain evidence="3">TBRC 5781</strain>
    </source>
</reference>
<keyword evidence="3" id="KW-1185">Reference proteome</keyword>
<protein>
    <submittedName>
        <fullName evidence="2">Sarcosine oxidase subunit gamma family protein</fullName>
    </submittedName>
</protein>
<dbReference type="EMBL" id="JBHSBD010000037">
    <property type="protein sequence ID" value="MFC3968276.1"/>
    <property type="molecule type" value="Genomic_DNA"/>
</dbReference>
<dbReference type="Gene3D" id="3.30.70.1520">
    <property type="entry name" value="Heterotetrameric sarcosine oxidase"/>
    <property type="match status" value="1"/>
</dbReference>
<dbReference type="Gene3D" id="3.30.1360.120">
    <property type="entry name" value="Probable tRNA modification gtpase trme, domain 1"/>
    <property type="match status" value="1"/>
</dbReference>